<feature type="transmembrane region" description="Helical" evidence="1">
    <location>
        <begin position="42"/>
        <end position="59"/>
    </location>
</feature>
<evidence type="ECO:0000313" key="3">
    <source>
        <dbReference type="Proteomes" id="UP000038040"/>
    </source>
</evidence>
<dbReference type="OrthoDB" id="412109at2759"/>
<feature type="transmembrane region" description="Helical" evidence="1">
    <location>
        <begin position="12"/>
        <end position="36"/>
    </location>
</feature>
<dbReference type="EMBL" id="UYYG01001161">
    <property type="protein sequence ID" value="VDN57570.1"/>
    <property type="molecule type" value="Genomic_DNA"/>
</dbReference>
<name>A0A0N4U8Z8_DRAME</name>
<dbReference type="GO" id="GO:0005634">
    <property type="term" value="C:nucleus"/>
    <property type="evidence" value="ECO:0007669"/>
    <property type="project" value="TreeGrafter"/>
</dbReference>
<accession>A0A0N4U8Z8</accession>
<dbReference type="InterPro" id="IPR036770">
    <property type="entry name" value="Ankyrin_rpt-contain_sf"/>
</dbReference>
<keyword evidence="1" id="KW-1133">Transmembrane helix</keyword>
<dbReference type="STRING" id="318479.A0A0N4U8Z8"/>
<reference evidence="2 4" key="2">
    <citation type="submission" date="2018-11" db="EMBL/GenBank/DDBJ databases">
        <authorList>
            <consortium name="Pathogen Informatics"/>
        </authorList>
    </citation>
    <scope>NUCLEOTIDE SEQUENCE [LARGE SCALE GENOMIC DNA]</scope>
</reference>
<dbReference type="InterPro" id="IPR002110">
    <property type="entry name" value="Ankyrin_rpt"/>
</dbReference>
<evidence type="ECO:0000313" key="2">
    <source>
        <dbReference type="EMBL" id="VDN57570.1"/>
    </source>
</evidence>
<dbReference type="SMART" id="SM00248">
    <property type="entry name" value="ANK"/>
    <property type="match status" value="3"/>
</dbReference>
<dbReference type="PANTHER" id="PTHR24183:SF1">
    <property type="entry name" value="FIBRONECTIN TYPE 3 AND ANKYRIN REPEAT DOMAINS PROTEIN 1"/>
    <property type="match status" value="1"/>
</dbReference>
<dbReference type="Pfam" id="PF12796">
    <property type="entry name" value="Ank_2"/>
    <property type="match status" value="1"/>
</dbReference>
<dbReference type="PANTHER" id="PTHR24183">
    <property type="entry name" value="FIBRONECTIN TYPE 3 AND ANKYRIN REPEAT DOMAINS PROTEIN 1"/>
    <property type="match status" value="1"/>
</dbReference>
<evidence type="ECO:0000313" key="4">
    <source>
        <dbReference type="Proteomes" id="UP000274756"/>
    </source>
</evidence>
<dbReference type="Gene3D" id="1.25.40.20">
    <property type="entry name" value="Ankyrin repeat-containing domain"/>
    <property type="match status" value="1"/>
</dbReference>
<sequence>MNFNPNERSGRGETLIIATVKYISDITVQITLFIAYERNYQLRTSTMIIIFPFLIILYFKIRYLNLLVRAGCDASEPDLKHKRTPLMFACIAKNEPLVHFFIELKVDLKRSDRLGNTALMYAAIFGQKSIVALLVTSLTKQWSFDLFRAKNLMGYTAEQLAAKNGHYTCANMLKKERLQMLNRMHRQLALIHFSASVKGWNHYGAIYKNKNNVKSENDLYRESYYTKAVKSDSVQDLMKNATRKDKFQQVHDGQFSREIYLPPLNSAELRSIHVVSQIVEDIHSLNISSNG</sequence>
<proteinExistence type="predicted"/>
<keyword evidence="1" id="KW-0472">Membrane</keyword>
<dbReference type="Proteomes" id="UP000038040">
    <property type="component" value="Unplaced"/>
</dbReference>
<dbReference type="WBParaSite" id="DME_0000353801-mRNA-1">
    <property type="protein sequence ID" value="DME_0000353801-mRNA-1"/>
    <property type="gene ID" value="DME_0000353801"/>
</dbReference>
<evidence type="ECO:0000256" key="1">
    <source>
        <dbReference type="SAM" id="Phobius"/>
    </source>
</evidence>
<reference evidence="5" key="1">
    <citation type="submission" date="2017-02" db="UniProtKB">
        <authorList>
            <consortium name="WormBaseParasite"/>
        </authorList>
    </citation>
    <scope>IDENTIFICATION</scope>
</reference>
<dbReference type="AlphaFoldDB" id="A0A0N4U8Z8"/>
<evidence type="ECO:0000313" key="5">
    <source>
        <dbReference type="WBParaSite" id="DME_0000353801-mRNA-1"/>
    </source>
</evidence>
<organism evidence="3 5">
    <name type="scientific">Dracunculus medinensis</name>
    <name type="common">Guinea worm</name>
    <dbReference type="NCBI Taxonomy" id="318479"/>
    <lineage>
        <taxon>Eukaryota</taxon>
        <taxon>Metazoa</taxon>
        <taxon>Ecdysozoa</taxon>
        <taxon>Nematoda</taxon>
        <taxon>Chromadorea</taxon>
        <taxon>Rhabditida</taxon>
        <taxon>Spirurina</taxon>
        <taxon>Dracunculoidea</taxon>
        <taxon>Dracunculidae</taxon>
        <taxon>Dracunculus</taxon>
    </lineage>
</organism>
<keyword evidence="1" id="KW-0812">Transmembrane</keyword>
<keyword evidence="4" id="KW-1185">Reference proteome</keyword>
<dbReference type="SUPFAM" id="SSF48403">
    <property type="entry name" value="Ankyrin repeat"/>
    <property type="match status" value="1"/>
</dbReference>
<dbReference type="GO" id="GO:0042981">
    <property type="term" value="P:regulation of apoptotic process"/>
    <property type="evidence" value="ECO:0007669"/>
    <property type="project" value="TreeGrafter"/>
</dbReference>
<protein>
    <submittedName>
        <fullName evidence="5">ANK_REP_REGION domain-containing protein</fullName>
    </submittedName>
</protein>
<dbReference type="Proteomes" id="UP000274756">
    <property type="component" value="Unassembled WGS sequence"/>
</dbReference>
<gene>
    <name evidence="2" type="ORF">DME_LOCUS7543</name>
</gene>